<proteinExistence type="predicted"/>
<evidence type="ECO:0000313" key="1">
    <source>
        <dbReference type="EMBL" id="TXC04112.1"/>
    </source>
</evidence>
<comment type="caution">
    <text evidence="1">The sequence shown here is derived from an EMBL/GenBank/DDBJ whole genome shotgun (WGS) entry which is preliminary data.</text>
</comment>
<name>A0A5C6SZX3_FUSOC</name>
<gene>
    <name evidence="1" type="ORF">FocTR4_00001669</name>
</gene>
<dbReference type="Proteomes" id="UP000321331">
    <property type="component" value="Unassembled WGS sequence"/>
</dbReference>
<dbReference type="AlphaFoldDB" id="A0A5C6SZX3"/>
<sequence>MQLNRLGTASSFQLVSGQTTSISRSAGVITAGVPSESCVWSLLLRQERDGVNYDCYFWLPYSVPFHTDLGVCVWPSMLNLGIVISTSAVVNSRLDRYPACVNSGLQVRFPRLCNAFPGLEVTR</sequence>
<accession>A0A5C6SZX3</accession>
<dbReference type="EMBL" id="VMNF01000007">
    <property type="protein sequence ID" value="TXC04112.1"/>
    <property type="molecule type" value="Genomic_DNA"/>
</dbReference>
<reference evidence="1 2" key="1">
    <citation type="submission" date="2019-07" db="EMBL/GenBank/DDBJ databases">
        <title>The First High-Quality Draft Genome Sequence of the Causal Agent of the Current Panama Disease Epidemic.</title>
        <authorList>
            <person name="Warmington R.J."/>
            <person name="Kay W."/>
            <person name="Jeffries A."/>
            <person name="Bebber D."/>
            <person name="Moore K."/>
            <person name="Studholme D.J."/>
        </authorList>
    </citation>
    <scope>NUCLEOTIDE SEQUENCE [LARGE SCALE GENOMIC DNA]</scope>
    <source>
        <strain evidence="1 2">TR4</strain>
    </source>
</reference>
<organism evidence="1 2">
    <name type="scientific">Fusarium oxysporum f. sp. cubense</name>
    <dbReference type="NCBI Taxonomy" id="61366"/>
    <lineage>
        <taxon>Eukaryota</taxon>
        <taxon>Fungi</taxon>
        <taxon>Dikarya</taxon>
        <taxon>Ascomycota</taxon>
        <taxon>Pezizomycotina</taxon>
        <taxon>Sordariomycetes</taxon>
        <taxon>Hypocreomycetidae</taxon>
        <taxon>Hypocreales</taxon>
        <taxon>Nectriaceae</taxon>
        <taxon>Fusarium</taxon>
        <taxon>Fusarium oxysporum species complex</taxon>
    </lineage>
</organism>
<evidence type="ECO:0000313" key="2">
    <source>
        <dbReference type="Proteomes" id="UP000321331"/>
    </source>
</evidence>
<protein>
    <submittedName>
        <fullName evidence="1">Uncharacterized protein</fullName>
    </submittedName>
</protein>